<dbReference type="PANTHER" id="PTHR12809:SF2">
    <property type="entry name" value="MEDIATOR OF RNA POLYMERASE II TRANSCRIPTION SUBUNIT 14"/>
    <property type="match status" value="1"/>
</dbReference>
<dbReference type="GO" id="GO:0070847">
    <property type="term" value="C:core mediator complex"/>
    <property type="evidence" value="ECO:0007669"/>
    <property type="project" value="TreeGrafter"/>
</dbReference>
<dbReference type="EMBL" id="JAUHHV010000007">
    <property type="protein sequence ID" value="KAK1417867.1"/>
    <property type="molecule type" value="Genomic_DNA"/>
</dbReference>
<dbReference type="GO" id="GO:0003712">
    <property type="term" value="F:transcription coregulator activity"/>
    <property type="evidence" value="ECO:0007669"/>
    <property type="project" value="InterPro"/>
</dbReference>
<reference evidence="1" key="1">
    <citation type="journal article" date="2023" name="bioRxiv">
        <title>Improved chromosome-level genome assembly for marigold (Tagetes erecta).</title>
        <authorList>
            <person name="Jiang F."/>
            <person name="Yuan L."/>
            <person name="Wang S."/>
            <person name="Wang H."/>
            <person name="Xu D."/>
            <person name="Wang A."/>
            <person name="Fan W."/>
        </authorList>
    </citation>
    <scope>NUCLEOTIDE SEQUENCE</scope>
    <source>
        <strain evidence="1">WSJ</strain>
        <tissue evidence="1">Leaf</tissue>
    </source>
</reference>
<dbReference type="PANTHER" id="PTHR12809">
    <property type="entry name" value="MEDIATOR COMPLEX SUBUNIT"/>
    <property type="match status" value="1"/>
</dbReference>
<evidence type="ECO:0000313" key="1">
    <source>
        <dbReference type="EMBL" id="KAK1417867.1"/>
    </source>
</evidence>
<comment type="caution">
    <text evidence="1">The sequence shown here is derived from an EMBL/GenBank/DDBJ whole genome shotgun (WGS) entry which is preliminary data.</text>
</comment>
<keyword evidence="2" id="KW-1185">Reference proteome</keyword>
<organism evidence="1 2">
    <name type="scientific">Tagetes erecta</name>
    <name type="common">African marigold</name>
    <dbReference type="NCBI Taxonomy" id="13708"/>
    <lineage>
        <taxon>Eukaryota</taxon>
        <taxon>Viridiplantae</taxon>
        <taxon>Streptophyta</taxon>
        <taxon>Embryophyta</taxon>
        <taxon>Tracheophyta</taxon>
        <taxon>Spermatophyta</taxon>
        <taxon>Magnoliopsida</taxon>
        <taxon>eudicotyledons</taxon>
        <taxon>Gunneridae</taxon>
        <taxon>Pentapetalae</taxon>
        <taxon>asterids</taxon>
        <taxon>campanulids</taxon>
        <taxon>Asterales</taxon>
        <taxon>Asteraceae</taxon>
        <taxon>Asteroideae</taxon>
        <taxon>Heliantheae alliance</taxon>
        <taxon>Tageteae</taxon>
        <taxon>Tagetes</taxon>
    </lineage>
</organism>
<name>A0AAD8KCB1_TARER</name>
<dbReference type="GO" id="GO:0006357">
    <property type="term" value="P:regulation of transcription by RNA polymerase II"/>
    <property type="evidence" value="ECO:0007669"/>
    <property type="project" value="InterPro"/>
</dbReference>
<accession>A0AAD8KCB1</accession>
<sequence length="112" mass="12818">MDKLDIPYAQEAGLRTPSSNIWFKLPFARNNAWEHICLRLGKPGNSHIRYDKEGVVLTYTSVEDDSVKRLVADIQRLSNARTFALGMRELLVVRSDEKIAVDPMVMVKHHPE</sequence>
<dbReference type="GO" id="GO:0016592">
    <property type="term" value="C:mediator complex"/>
    <property type="evidence" value="ECO:0007669"/>
    <property type="project" value="InterPro"/>
</dbReference>
<dbReference type="Proteomes" id="UP001229421">
    <property type="component" value="Unassembled WGS sequence"/>
</dbReference>
<dbReference type="AlphaFoldDB" id="A0AAD8KCB1"/>
<gene>
    <name evidence="1" type="ORF">QVD17_27001</name>
</gene>
<protein>
    <submittedName>
        <fullName evidence="1">Uncharacterized protein</fullName>
    </submittedName>
</protein>
<evidence type="ECO:0000313" key="2">
    <source>
        <dbReference type="Proteomes" id="UP001229421"/>
    </source>
</evidence>
<dbReference type="InterPro" id="IPR013947">
    <property type="entry name" value="Mediator_Med14"/>
</dbReference>
<proteinExistence type="predicted"/>